<dbReference type="PANTHER" id="PTHR37825">
    <property type="entry name" value="TRNA(MET) CYTIDINE ACETATE LIGASE"/>
    <property type="match status" value="1"/>
</dbReference>
<keyword evidence="2" id="KW-0963">Cytoplasm</keyword>
<gene>
    <name evidence="2" type="primary">tmcAL</name>
    <name evidence="3" type="ORF">LKD36_05005</name>
</gene>
<dbReference type="GO" id="GO:0006400">
    <property type="term" value="P:tRNA modification"/>
    <property type="evidence" value="ECO:0007669"/>
    <property type="project" value="UniProtKB-UniRule"/>
</dbReference>
<feature type="binding site" evidence="2">
    <location>
        <position position="188"/>
    </location>
    <ligand>
        <name>ATP</name>
        <dbReference type="ChEBI" id="CHEBI:30616"/>
    </ligand>
</feature>
<name>A0AAE3A3W2_9FIRM</name>
<keyword evidence="1 2" id="KW-0819">tRNA processing</keyword>
<comment type="similarity">
    <text evidence="2">Belongs to the TmcAL family.</text>
</comment>
<keyword evidence="2" id="KW-0436">Ligase</keyword>
<evidence type="ECO:0000256" key="1">
    <source>
        <dbReference type="ARBA" id="ARBA00022694"/>
    </source>
</evidence>
<evidence type="ECO:0000313" key="3">
    <source>
        <dbReference type="EMBL" id="MCC2125536.1"/>
    </source>
</evidence>
<feature type="binding site" evidence="2">
    <location>
        <begin position="7"/>
        <end position="20"/>
    </location>
    <ligand>
        <name>ATP</name>
        <dbReference type="ChEBI" id="CHEBI:30616"/>
    </ligand>
</feature>
<dbReference type="InterPro" id="IPR008513">
    <property type="entry name" value="tRNA(Met)_cyd_acetate_ligase"/>
</dbReference>
<dbReference type="PANTHER" id="PTHR37825:SF1">
    <property type="entry name" value="TRNA(MET) CYTIDINE ACETATE LIGASE"/>
    <property type="match status" value="1"/>
</dbReference>
<sequence length="392" mass="43727">MKVVGIIAEYNPFHKGHQFHLSRARELSGADYVIVVMSGNYVQRGTPAMFDKYTRAEAALRSGADLVLELPVPVATGSAEYFASGAVKMLADTGIVTDLCFGSECGSLMDLQKLADILAEEPEEYQILLRKYLKEGMSFPAARAHAVKDYAPDLASDLLDAPNNLLGLEYLKALKRLHSTILPHTIQREGNAYHDTTVTDGRSASASGIRDSLMKSQGVFTDRILQQLPFPELYKDYEGLSPVSENSFSLPLLQKLRALQDQPLEQYFGVSAELSNRIWNRLDEFSSFSGFTDLLKTRELTRTSVSRALLHVLLDVREYKPASVFRVLGFRKSSAILLKELSAHGNLPVITSLSQAGIPPKELYADHLYESVRSLLHGRPFQNEYRRKMLVI</sequence>
<dbReference type="InterPro" id="IPR014729">
    <property type="entry name" value="Rossmann-like_a/b/a_fold"/>
</dbReference>
<accession>A0AAE3A3W2</accession>
<keyword evidence="2" id="KW-0694">RNA-binding</keyword>
<dbReference type="AlphaFoldDB" id="A0AAE3A3W2"/>
<keyword evidence="4" id="KW-1185">Reference proteome</keyword>
<dbReference type="Proteomes" id="UP001198220">
    <property type="component" value="Unassembled WGS sequence"/>
</dbReference>
<dbReference type="HAMAP" id="MF_01539">
    <property type="entry name" value="TmcAL"/>
    <property type="match status" value="1"/>
</dbReference>
<evidence type="ECO:0000256" key="2">
    <source>
        <dbReference type="HAMAP-Rule" id="MF_01539"/>
    </source>
</evidence>
<dbReference type="Pfam" id="PF05636">
    <property type="entry name" value="HIGH_NTase1"/>
    <property type="match status" value="1"/>
</dbReference>
<dbReference type="GO" id="GO:0000049">
    <property type="term" value="F:tRNA binding"/>
    <property type="evidence" value="ECO:0007669"/>
    <property type="project" value="UniProtKB-KW"/>
</dbReference>
<dbReference type="GO" id="GO:0016879">
    <property type="term" value="F:ligase activity, forming carbon-nitrogen bonds"/>
    <property type="evidence" value="ECO:0007669"/>
    <property type="project" value="UniProtKB-UniRule"/>
</dbReference>
<dbReference type="SUPFAM" id="SSF52374">
    <property type="entry name" value="Nucleotidylyl transferase"/>
    <property type="match status" value="1"/>
</dbReference>
<dbReference type="RefSeq" id="WP_308458942.1">
    <property type="nucleotide sequence ID" value="NZ_JAJEPS010000003.1"/>
</dbReference>
<comment type="subcellular location">
    <subcellularLocation>
        <location evidence="2">Cytoplasm</location>
    </subcellularLocation>
</comment>
<keyword evidence="2" id="KW-0547">Nucleotide-binding</keyword>
<dbReference type="EC" id="6.3.4.-" evidence="2"/>
<organism evidence="3 4">
    <name type="scientific">Hominiventricola filiformis</name>
    <dbReference type="NCBI Taxonomy" id="2885352"/>
    <lineage>
        <taxon>Bacteria</taxon>
        <taxon>Bacillati</taxon>
        <taxon>Bacillota</taxon>
        <taxon>Clostridia</taxon>
        <taxon>Lachnospirales</taxon>
        <taxon>Lachnospiraceae</taxon>
        <taxon>Hominiventricola</taxon>
    </lineage>
</organism>
<comment type="catalytic activity">
    <reaction evidence="2">
        <text>cytidine(34) in elongator tRNA(Met) + acetate + ATP = N(4)-acetylcytidine(34) in elongator tRNA(Met) + AMP + diphosphate</text>
        <dbReference type="Rhea" id="RHEA:58144"/>
        <dbReference type="Rhea" id="RHEA-COMP:10693"/>
        <dbReference type="Rhea" id="RHEA-COMP:10694"/>
        <dbReference type="ChEBI" id="CHEBI:30089"/>
        <dbReference type="ChEBI" id="CHEBI:30616"/>
        <dbReference type="ChEBI" id="CHEBI:33019"/>
        <dbReference type="ChEBI" id="CHEBI:74900"/>
        <dbReference type="ChEBI" id="CHEBI:82748"/>
        <dbReference type="ChEBI" id="CHEBI:456215"/>
    </reaction>
</comment>
<feature type="binding site" evidence="2">
    <location>
        <position position="163"/>
    </location>
    <ligand>
        <name>ATP</name>
        <dbReference type="ChEBI" id="CHEBI:30616"/>
    </ligand>
</feature>
<reference evidence="3 4" key="1">
    <citation type="submission" date="2021-10" db="EMBL/GenBank/DDBJ databases">
        <title>Anaerobic single-cell dispensing facilitates the cultivation of human gut bacteria.</title>
        <authorList>
            <person name="Afrizal A."/>
        </authorList>
    </citation>
    <scope>NUCLEOTIDE SEQUENCE [LARGE SCALE GENOMIC DNA]</scope>
    <source>
        <strain evidence="3 4">CLA-AA-H276</strain>
    </source>
</reference>
<proteinExistence type="inferred from homology"/>
<keyword evidence="2" id="KW-0820">tRNA-binding</keyword>
<comment type="caution">
    <text evidence="2">Lacks conserved residue(s) required for the propagation of feature annotation.</text>
</comment>
<feature type="binding site" evidence="2">
    <location>
        <position position="102"/>
    </location>
    <ligand>
        <name>ATP</name>
        <dbReference type="ChEBI" id="CHEBI:30616"/>
    </ligand>
</feature>
<dbReference type="GO" id="GO:0005737">
    <property type="term" value="C:cytoplasm"/>
    <property type="evidence" value="ECO:0007669"/>
    <property type="project" value="UniProtKB-SubCell"/>
</dbReference>
<dbReference type="EMBL" id="JAJEPS010000003">
    <property type="protein sequence ID" value="MCC2125536.1"/>
    <property type="molecule type" value="Genomic_DNA"/>
</dbReference>
<keyword evidence="2" id="KW-0067">ATP-binding</keyword>
<protein>
    <recommendedName>
        <fullName evidence="2">tRNA(Met) cytidine acetate ligase</fullName>
        <ecNumber evidence="2">6.3.4.-</ecNumber>
    </recommendedName>
</protein>
<dbReference type="Gene3D" id="3.40.50.620">
    <property type="entry name" value="HUPs"/>
    <property type="match status" value="1"/>
</dbReference>
<comment type="function">
    <text evidence="2">Catalyzes the formation of N(4)-acetylcytidine (ac(4)C) at the wobble position of elongator tRNA(Met), using acetate and ATP as substrates. First activates an acetate ion to form acetyladenylate (Ac-AMP) and then transfers the acetyl group to tRNA to form ac(4)C34.</text>
</comment>
<comment type="caution">
    <text evidence="3">The sequence shown here is derived from an EMBL/GenBank/DDBJ whole genome shotgun (WGS) entry which is preliminary data.</text>
</comment>
<dbReference type="GO" id="GO:0005524">
    <property type="term" value="F:ATP binding"/>
    <property type="evidence" value="ECO:0007669"/>
    <property type="project" value="UniProtKB-KW"/>
</dbReference>
<evidence type="ECO:0000313" key="4">
    <source>
        <dbReference type="Proteomes" id="UP001198220"/>
    </source>
</evidence>